<dbReference type="InterPro" id="IPR000994">
    <property type="entry name" value="Pept_M24"/>
</dbReference>
<dbReference type="GO" id="GO:0004177">
    <property type="term" value="F:aminopeptidase activity"/>
    <property type="evidence" value="ECO:0007669"/>
    <property type="project" value="UniProtKB-ARBA"/>
</dbReference>
<dbReference type="PANTHER" id="PTHR46112:SF3">
    <property type="entry name" value="AMINOPEPTIDASE YPDF"/>
    <property type="match status" value="1"/>
</dbReference>
<dbReference type="SUPFAM" id="SSF55920">
    <property type="entry name" value="Creatinase/aminopeptidase"/>
    <property type="match status" value="1"/>
</dbReference>
<protein>
    <submittedName>
        <fullName evidence="7">Peptidase M24</fullName>
    </submittedName>
</protein>
<keyword evidence="8" id="KW-1185">Reference proteome</keyword>
<dbReference type="Pfam" id="PF01321">
    <property type="entry name" value="Creatinase_N"/>
    <property type="match status" value="1"/>
</dbReference>
<dbReference type="FunFam" id="3.90.230.10:FF:000014">
    <property type="entry name" value="Aminopeptidase P family protein"/>
    <property type="match status" value="1"/>
</dbReference>
<dbReference type="EMBL" id="AAEW02000003">
    <property type="protein sequence ID" value="EAT16751.1"/>
    <property type="molecule type" value="Genomic_DNA"/>
</dbReference>
<comment type="caution">
    <text evidence="7">The sequence shown here is derived from an EMBL/GenBank/DDBJ whole genome shotgun (WGS) entry which is preliminary data.</text>
</comment>
<dbReference type="Gene3D" id="3.40.350.10">
    <property type="entry name" value="Creatinase/prolidase N-terminal domain"/>
    <property type="match status" value="1"/>
</dbReference>
<dbReference type="PANTHER" id="PTHR46112">
    <property type="entry name" value="AMINOPEPTIDASE"/>
    <property type="match status" value="1"/>
</dbReference>
<dbReference type="InterPro" id="IPR000587">
    <property type="entry name" value="Creatinase_N"/>
</dbReference>
<evidence type="ECO:0000256" key="3">
    <source>
        <dbReference type="ARBA" id="ARBA00022801"/>
    </source>
</evidence>
<dbReference type="InterPro" id="IPR050659">
    <property type="entry name" value="Peptidase_M24B"/>
</dbReference>
<dbReference type="InterPro" id="IPR029149">
    <property type="entry name" value="Creatin/AminoP/Spt16_N"/>
</dbReference>
<accession>Q1K2Y0</accession>
<evidence type="ECO:0000256" key="4">
    <source>
        <dbReference type="ARBA" id="ARBA00023049"/>
    </source>
</evidence>
<dbReference type="InterPro" id="IPR001714">
    <property type="entry name" value="Pept_M24_MAP"/>
</dbReference>
<dbReference type="Proteomes" id="UP000005695">
    <property type="component" value="Unassembled WGS sequence"/>
</dbReference>
<evidence type="ECO:0000256" key="2">
    <source>
        <dbReference type="ARBA" id="ARBA00022723"/>
    </source>
</evidence>
<dbReference type="GO" id="GO:0008235">
    <property type="term" value="F:metalloexopeptidase activity"/>
    <property type="evidence" value="ECO:0007669"/>
    <property type="project" value="UniProtKB-ARBA"/>
</dbReference>
<evidence type="ECO:0000313" key="7">
    <source>
        <dbReference type="EMBL" id="EAT16751.1"/>
    </source>
</evidence>
<evidence type="ECO:0000259" key="6">
    <source>
        <dbReference type="Pfam" id="PF01321"/>
    </source>
</evidence>
<sequence length="389" mass="43072">MWSWLSWLPSCLACSNRACEAGINFLSVLQKSIMLEYRIDRLREIMHREDVDAIIFFNPVNLLYFCGFTGTDGVLLVTREQSYFLTDSRYVAQAEAQVSAGHKRQYSQKVEGVIETLTECTVKRVGFEADFVTVSLHQKLLKQASSFDLVPLDAPLGMIRQVKDDVEIRCLEKAAQLNKQAFDAVIPLIKPGISEREIALELECFLRRAGGEEKAFDLIVASGDRGALPHGVASDKKIESGDLVTIDFGTRYQRYHSDETVTVAVGDVSNELRAIYDVVLQAHDLALAALIPSVKASEIDAVARQYIEKKGYGKYFGHGLGHGVGLEIHEAPTVSPRSEAFLTTGMVFTIEPGIYVPGVGGVRIEDTVVMTVDGYRCLTQIPKSYRQVA</sequence>
<evidence type="ECO:0000256" key="1">
    <source>
        <dbReference type="ARBA" id="ARBA00022670"/>
    </source>
</evidence>
<keyword evidence="1" id="KW-0645">Protease</keyword>
<feature type="domain" description="Peptidase M24" evidence="5">
    <location>
        <begin position="170"/>
        <end position="371"/>
    </location>
</feature>
<dbReference type="InterPro" id="IPR001131">
    <property type="entry name" value="Peptidase_M24B_aminopep-P_CS"/>
</dbReference>
<evidence type="ECO:0000313" key="8">
    <source>
        <dbReference type="Proteomes" id="UP000005695"/>
    </source>
</evidence>
<dbReference type="CDD" id="cd01092">
    <property type="entry name" value="APP-like"/>
    <property type="match status" value="1"/>
</dbReference>
<name>Q1K2Y0_DESA6</name>
<dbReference type="PROSITE" id="PS00491">
    <property type="entry name" value="PROLINE_PEPTIDASE"/>
    <property type="match status" value="1"/>
</dbReference>
<dbReference type="Pfam" id="PF00557">
    <property type="entry name" value="Peptidase_M24"/>
    <property type="match status" value="1"/>
</dbReference>
<keyword evidence="2" id="KW-0479">Metal-binding</keyword>
<dbReference type="Gene3D" id="3.90.230.10">
    <property type="entry name" value="Creatinase/methionine aminopeptidase superfamily"/>
    <property type="match status" value="1"/>
</dbReference>
<dbReference type="GO" id="GO:0046872">
    <property type="term" value="F:metal ion binding"/>
    <property type="evidence" value="ECO:0007669"/>
    <property type="project" value="UniProtKB-KW"/>
</dbReference>
<keyword evidence="3" id="KW-0378">Hydrolase</keyword>
<proteinExistence type="predicted"/>
<dbReference type="PRINTS" id="PR00599">
    <property type="entry name" value="MAPEPTIDASE"/>
</dbReference>
<reference evidence="7" key="1">
    <citation type="submission" date="2006-05" db="EMBL/GenBank/DDBJ databases">
        <title>Annotation of the draft genome assembly of Desulfuromonas acetoxidans DSM 684.</title>
        <authorList>
            <consortium name="US DOE Joint Genome Institute (JGI-ORNL)"/>
            <person name="Larimer F."/>
            <person name="Land M."/>
            <person name="Hauser L."/>
        </authorList>
    </citation>
    <scope>NUCLEOTIDE SEQUENCE [LARGE SCALE GENOMIC DNA]</scope>
    <source>
        <strain evidence="7">DSM 684</strain>
    </source>
</reference>
<reference evidence="7" key="2">
    <citation type="submission" date="2006-05" db="EMBL/GenBank/DDBJ databases">
        <title>Sequencing of the draft genome and assembly of Desulfuromonas acetoxidans DSM 684.</title>
        <authorList>
            <consortium name="US DOE Joint Genome Institute (JGI-PGF)"/>
            <person name="Copeland A."/>
            <person name="Lucas S."/>
            <person name="Lapidus A."/>
            <person name="Barry K."/>
            <person name="Detter J.C."/>
            <person name="Glavina del Rio T."/>
            <person name="Hammon N."/>
            <person name="Israni S."/>
            <person name="Dalin E."/>
            <person name="Tice H."/>
            <person name="Bruce D."/>
            <person name="Pitluck S."/>
            <person name="Richardson P."/>
        </authorList>
    </citation>
    <scope>NUCLEOTIDE SEQUENCE [LARGE SCALE GENOMIC DNA]</scope>
    <source>
        <strain evidence="7">DSM 684</strain>
    </source>
</reference>
<feature type="domain" description="Creatinase N-terminal" evidence="6">
    <location>
        <begin position="38"/>
        <end position="162"/>
    </location>
</feature>
<dbReference type="InterPro" id="IPR036005">
    <property type="entry name" value="Creatinase/aminopeptidase-like"/>
</dbReference>
<gene>
    <name evidence="7" type="ORF">Dace_2003</name>
</gene>
<dbReference type="GO" id="GO:0006508">
    <property type="term" value="P:proteolysis"/>
    <property type="evidence" value="ECO:0007669"/>
    <property type="project" value="UniProtKB-KW"/>
</dbReference>
<dbReference type="AlphaFoldDB" id="Q1K2Y0"/>
<keyword evidence="4" id="KW-0482">Metalloprotease</keyword>
<organism evidence="7 8">
    <name type="scientific">Desulfuromonas acetoxidans (strain DSM 684 / 11070)</name>
    <dbReference type="NCBI Taxonomy" id="281689"/>
    <lineage>
        <taxon>Bacteria</taxon>
        <taxon>Pseudomonadati</taxon>
        <taxon>Thermodesulfobacteriota</taxon>
        <taxon>Desulfuromonadia</taxon>
        <taxon>Desulfuromonadales</taxon>
        <taxon>Desulfuromonadaceae</taxon>
        <taxon>Desulfuromonas</taxon>
    </lineage>
</organism>
<evidence type="ECO:0000259" key="5">
    <source>
        <dbReference type="Pfam" id="PF00557"/>
    </source>
</evidence>
<dbReference type="MEROPS" id="M24.008"/>